<dbReference type="OrthoDB" id="1523883at2759"/>
<evidence type="ECO:0000256" key="1">
    <source>
        <dbReference type="SAM" id="Phobius"/>
    </source>
</evidence>
<keyword evidence="1" id="KW-0472">Membrane</keyword>
<feature type="transmembrane region" description="Helical" evidence="1">
    <location>
        <begin position="98"/>
        <end position="117"/>
    </location>
</feature>
<name>A0A8H4QE01_9HYPO</name>
<dbReference type="EMBL" id="JAACLJ010000001">
    <property type="protein sequence ID" value="KAF4595805.1"/>
    <property type="molecule type" value="Genomic_DNA"/>
</dbReference>
<gene>
    <name evidence="2" type="ORF">GQ602_001418</name>
</gene>
<feature type="transmembrane region" description="Helical" evidence="1">
    <location>
        <begin position="66"/>
        <end position="86"/>
    </location>
</feature>
<protein>
    <submittedName>
        <fullName evidence="2">Integral membrane protein</fullName>
    </submittedName>
</protein>
<dbReference type="Proteomes" id="UP000562929">
    <property type="component" value="Unassembled WGS sequence"/>
</dbReference>
<sequence>MATSSLGLGLGPSLDPLVLLRCAPLLSSTCSLLYGWDQHFFLGLLHRQENRRLIRPYFASFFRRGLPFVLAALAVTSAGGIANLFVRCPSSSRPWYGAGLVLAAAHLLYVPLIAPVCQGLLLPEGRDGDGNDASLELRRWLCVNAWRTLTVDLGACIAFIVATTTSLRG</sequence>
<comment type="caution">
    <text evidence="2">The sequence shown here is derived from an EMBL/GenBank/DDBJ whole genome shotgun (WGS) entry which is preliminary data.</text>
</comment>
<organism evidence="2 3">
    <name type="scientific">Ophiocordyceps camponoti-floridani</name>
    <dbReference type="NCBI Taxonomy" id="2030778"/>
    <lineage>
        <taxon>Eukaryota</taxon>
        <taxon>Fungi</taxon>
        <taxon>Dikarya</taxon>
        <taxon>Ascomycota</taxon>
        <taxon>Pezizomycotina</taxon>
        <taxon>Sordariomycetes</taxon>
        <taxon>Hypocreomycetidae</taxon>
        <taxon>Hypocreales</taxon>
        <taxon>Ophiocordycipitaceae</taxon>
        <taxon>Ophiocordyceps</taxon>
    </lineage>
</organism>
<dbReference type="AlphaFoldDB" id="A0A8H4QE01"/>
<reference evidence="2 3" key="1">
    <citation type="journal article" date="2020" name="G3 (Bethesda)">
        <title>Genetic Underpinnings of Host Manipulation by Ophiocordyceps as Revealed by Comparative Transcriptomics.</title>
        <authorList>
            <person name="Will I."/>
            <person name="Das B."/>
            <person name="Trinh T."/>
            <person name="Brachmann A."/>
            <person name="Ohm R.A."/>
            <person name="de Bekker C."/>
        </authorList>
    </citation>
    <scope>NUCLEOTIDE SEQUENCE [LARGE SCALE GENOMIC DNA]</scope>
    <source>
        <strain evidence="2 3">EC05</strain>
    </source>
</reference>
<evidence type="ECO:0000313" key="2">
    <source>
        <dbReference type="EMBL" id="KAF4595805.1"/>
    </source>
</evidence>
<evidence type="ECO:0000313" key="3">
    <source>
        <dbReference type="Proteomes" id="UP000562929"/>
    </source>
</evidence>
<keyword evidence="3" id="KW-1185">Reference proteome</keyword>
<keyword evidence="1" id="KW-1133">Transmembrane helix</keyword>
<accession>A0A8H4QE01</accession>
<proteinExistence type="predicted"/>
<keyword evidence="1" id="KW-0812">Transmembrane</keyword>